<name>A0A182F029_ONCOC</name>
<protein>
    <submittedName>
        <fullName evidence="3">Transposase</fullName>
    </submittedName>
</protein>
<reference evidence="3" key="1">
    <citation type="submission" date="2016-06" db="UniProtKB">
        <authorList>
            <consortium name="WormBaseParasite"/>
        </authorList>
    </citation>
    <scope>IDENTIFICATION</scope>
</reference>
<dbReference type="WBParaSite" id="nOo.2.0.1.t13792-RA">
    <property type="protein sequence ID" value="nOo.2.0.1.t13792-RA"/>
    <property type="gene ID" value="nOo.2.0.1.g13792"/>
</dbReference>
<dbReference type="EMBL" id="UYRW01018886">
    <property type="protein sequence ID" value="VDN05559.1"/>
    <property type="molecule type" value="Genomic_DNA"/>
</dbReference>
<gene>
    <name evidence="1" type="ORF">NOO_LOCUS13792</name>
</gene>
<organism evidence="3">
    <name type="scientific">Onchocerca ochengi</name>
    <name type="common">Filarial nematode worm</name>
    <dbReference type="NCBI Taxonomy" id="42157"/>
    <lineage>
        <taxon>Eukaryota</taxon>
        <taxon>Metazoa</taxon>
        <taxon>Ecdysozoa</taxon>
        <taxon>Nematoda</taxon>
        <taxon>Chromadorea</taxon>
        <taxon>Rhabditida</taxon>
        <taxon>Spirurina</taxon>
        <taxon>Spiruromorpha</taxon>
        <taxon>Filarioidea</taxon>
        <taxon>Onchocercidae</taxon>
        <taxon>Onchocerca</taxon>
    </lineage>
</organism>
<reference evidence="1 2" key="2">
    <citation type="submission" date="2018-08" db="EMBL/GenBank/DDBJ databases">
        <authorList>
            <person name="Laetsch R D."/>
            <person name="Stevens L."/>
            <person name="Kumar S."/>
            <person name="Blaxter L. M."/>
        </authorList>
    </citation>
    <scope>NUCLEOTIDE SEQUENCE [LARGE SCALE GENOMIC DNA]</scope>
</reference>
<keyword evidence="2" id="KW-1185">Reference proteome</keyword>
<evidence type="ECO:0000313" key="2">
    <source>
        <dbReference type="Proteomes" id="UP000271087"/>
    </source>
</evidence>
<evidence type="ECO:0000313" key="1">
    <source>
        <dbReference type="EMBL" id="VDN05559.1"/>
    </source>
</evidence>
<accession>A0A182F029</accession>
<sequence>TAVLIEQYRFSAYWLRSKCSICSYQLNL</sequence>
<dbReference type="AlphaFoldDB" id="A0A182F029"/>
<dbReference type="Proteomes" id="UP000271087">
    <property type="component" value="Unassembled WGS sequence"/>
</dbReference>
<evidence type="ECO:0000313" key="3">
    <source>
        <dbReference type="WBParaSite" id="nOo.2.0.1.t13792-RA"/>
    </source>
</evidence>
<proteinExistence type="predicted"/>